<reference evidence="5 6" key="1">
    <citation type="submission" date="2020-03" db="EMBL/GenBank/DDBJ databases">
        <title>Whole genome shotgun sequence of Phytohabitans rumicis NBRC 108638.</title>
        <authorList>
            <person name="Komaki H."/>
            <person name="Tamura T."/>
        </authorList>
    </citation>
    <scope>NUCLEOTIDE SEQUENCE [LARGE SCALE GENOMIC DNA]</scope>
    <source>
        <strain evidence="5 6">NBRC 108638</strain>
    </source>
</reference>
<dbReference type="CDD" id="cd06267">
    <property type="entry name" value="PBP1_LacI_sugar_binding-like"/>
    <property type="match status" value="1"/>
</dbReference>
<sequence length="338" mass="36725">MSSTKPPTQRDVARYAGVSTATVSYILSGRRDRANPVTEQTRERVLSAVRTLGYQRNHAARSLRRQRTEFVAVVYRPPSSPWGERLVDQLHEAARGQGYSVIVLPAGPDDRTGNVLRVLREQYVDGALMLPNHSVPDSELAALAQHGLALVVYDDETPPAGFDVVRQDQTAACHAAVSHLVDSGRRRIAYLGHGQPGEPPEDDLRFAAYRTVLADRGLERDDSLVRAAADSRSAAYQAATAMLSRPDRPDAIFSGSDRGALAAIWAAIRLGLRVPDDVAVVGVGNTDEGAVVSPALTSVGTPRFDFTAVVDRLFERIHQPGTGTVLHQPWELIVRQST</sequence>
<dbReference type="InterPro" id="IPR000843">
    <property type="entry name" value="HTH_LacI"/>
</dbReference>
<dbReference type="SMART" id="SM00354">
    <property type="entry name" value="HTH_LACI"/>
    <property type="match status" value="1"/>
</dbReference>
<dbReference type="InterPro" id="IPR010982">
    <property type="entry name" value="Lambda_DNA-bd_dom_sf"/>
</dbReference>
<keyword evidence="6" id="KW-1185">Reference proteome</keyword>
<reference evidence="5 6" key="2">
    <citation type="submission" date="2020-03" db="EMBL/GenBank/DDBJ databases">
        <authorList>
            <person name="Ichikawa N."/>
            <person name="Kimura A."/>
            <person name="Kitahashi Y."/>
            <person name="Uohara A."/>
        </authorList>
    </citation>
    <scope>NUCLEOTIDE SEQUENCE [LARGE SCALE GENOMIC DNA]</scope>
    <source>
        <strain evidence="5 6">NBRC 108638</strain>
    </source>
</reference>
<evidence type="ECO:0000256" key="1">
    <source>
        <dbReference type="ARBA" id="ARBA00023015"/>
    </source>
</evidence>
<dbReference type="Gene3D" id="1.10.260.40">
    <property type="entry name" value="lambda repressor-like DNA-binding domains"/>
    <property type="match status" value="1"/>
</dbReference>
<evidence type="ECO:0000256" key="3">
    <source>
        <dbReference type="ARBA" id="ARBA00023163"/>
    </source>
</evidence>
<protein>
    <submittedName>
        <fullName evidence="5">LacI family transcriptional regulator</fullName>
    </submittedName>
</protein>
<dbReference type="PROSITE" id="PS50932">
    <property type="entry name" value="HTH_LACI_2"/>
    <property type="match status" value="1"/>
</dbReference>
<dbReference type="Gene3D" id="3.40.50.2300">
    <property type="match status" value="2"/>
</dbReference>
<dbReference type="InterPro" id="IPR028082">
    <property type="entry name" value="Peripla_BP_I"/>
</dbReference>
<keyword evidence="1" id="KW-0805">Transcription regulation</keyword>
<dbReference type="RefSeq" id="WP_173086361.1">
    <property type="nucleotide sequence ID" value="NZ_BAABJB010000008.1"/>
</dbReference>
<dbReference type="SUPFAM" id="SSF47413">
    <property type="entry name" value="lambda repressor-like DNA-binding domains"/>
    <property type="match status" value="1"/>
</dbReference>
<proteinExistence type="predicted"/>
<feature type="domain" description="HTH lacI-type" evidence="4">
    <location>
        <begin position="7"/>
        <end position="65"/>
    </location>
</feature>
<dbReference type="PANTHER" id="PTHR30146">
    <property type="entry name" value="LACI-RELATED TRANSCRIPTIONAL REPRESSOR"/>
    <property type="match status" value="1"/>
</dbReference>
<dbReference type="EMBL" id="BLPG01000002">
    <property type="protein sequence ID" value="GFJ96590.1"/>
    <property type="molecule type" value="Genomic_DNA"/>
</dbReference>
<dbReference type="Pfam" id="PF00356">
    <property type="entry name" value="LacI"/>
    <property type="match status" value="1"/>
</dbReference>
<comment type="caution">
    <text evidence="5">The sequence shown here is derived from an EMBL/GenBank/DDBJ whole genome shotgun (WGS) entry which is preliminary data.</text>
</comment>
<keyword evidence="3" id="KW-0804">Transcription</keyword>
<organism evidence="5 6">
    <name type="scientific">Phytohabitans rumicis</name>
    <dbReference type="NCBI Taxonomy" id="1076125"/>
    <lineage>
        <taxon>Bacteria</taxon>
        <taxon>Bacillati</taxon>
        <taxon>Actinomycetota</taxon>
        <taxon>Actinomycetes</taxon>
        <taxon>Micromonosporales</taxon>
        <taxon>Micromonosporaceae</taxon>
    </lineage>
</organism>
<evidence type="ECO:0000313" key="5">
    <source>
        <dbReference type="EMBL" id="GFJ96590.1"/>
    </source>
</evidence>
<evidence type="ECO:0000313" key="6">
    <source>
        <dbReference type="Proteomes" id="UP000482960"/>
    </source>
</evidence>
<dbReference type="AlphaFoldDB" id="A0A6V8LM24"/>
<dbReference type="Pfam" id="PF13377">
    <property type="entry name" value="Peripla_BP_3"/>
    <property type="match status" value="1"/>
</dbReference>
<dbReference type="Proteomes" id="UP000482960">
    <property type="component" value="Unassembled WGS sequence"/>
</dbReference>
<dbReference type="GO" id="GO:0000976">
    <property type="term" value="F:transcription cis-regulatory region binding"/>
    <property type="evidence" value="ECO:0007669"/>
    <property type="project" value="TreeGrafter"/>
</dbReference>
<dbReference type="PANTHER" id="PTHR30146:SF153">
    <property type="entry name" value="LACTOSE OPERON REPRESSOR"/>
    <property type="match status" value="1"/>
</dbReference>
<dbReference type="InterPro" id="IPR046335">
    <property type="entry name" value="LacI/GalR-like_sensor"/>
</dbReference>
<accession>A0A6V8LM24</accession>
<evidence type="ECO:0000259" key="4">
    <source>
        <dbReference type="PROSITE" id="PS50932"/>
    </source>
</evidence>
<name>A0A6V8LM24_9ACTN</name>
<gene>
    <name evidence="5" type="ORF">Prum_102320</name>
</gene>
<keyword evidence="2" id="KW-0238">DNA-binding</keyword>
<dbReference type="SUPFAM" id="SSF53822">
    <property type="entry name" value="Periplasmic binding protein-like I"/>
    <property type="match status" value="1"/>
</dbReference>
<dbReference type="GO" id="GO:0003700">
    <property type="term" value="F:DNA-binding transcription factor activity"/>
    <property type="evidence" value="ECO:0007669"/>
    <property type="project" value="TreeGrafter"/>
</dbReference>
<dbReference type="CDD" id="cd01392">
    <property type="entry name" value="HTH_LacI"/>
    <property type="match status" value="1"/>
</dbReference>
<evidence type="ECO:0000256" key="2">
    <source>
        <dbReference type="ARBA" id="ARBA00023125"/>
    </source>
</evidence>